<dbReference type="Proteomes" id="UP000503308">
    <property type="component" value="Chromosome"/>
</dbReference>
<dbReference type="KEGG" id="rpon:G3256_00715"/>
<proteinExistence type="predicted"/>
<dbReference type="EMBL" id="CP048788">
    <property type="protein sequence ID" value="QJF49790.1"/>
    <property type="molecule type" value="Genomic_DNA"/>
</dbReference>
<evidence type="ECO:0000313" key="1">
    <source>
        <dbReference type="EMBL" id="QJF49790.1"/>
    </source>
</evidence>
<sequence length="202" mass="21600">MQVDSYSRTVAWLKVALPLMALALLSTLFLLSRAIDPTASIPFADPEVRDRLANQQLTGPYFSGTTANGDQISLIAETVTSPQDVVGETRALDVFVRMELASGTGVNVKADNASVDLQRDRSALAGNVVLTTTQGWQVRSQLLNARLTSLELLSPGTVFALTPGGELTAGKMRMFSPGAGEAAQMVFTNGVKLVYQPKQVEE</sequence>
<accession>A0A858SMR9</accession>
<keyword evidence="2" id="KW-1185">Reference proteome</keyword>
<evidence type="ECO:0008006" key="3">
    <source>
        <dbReference type="Google" id="ProtNLM"/>
    </source>
</evidence>
<evidence type="ECO:0000313" key="2">
    <source>
        <dbReference type="Proteomes" id="UP000503308"/>
    </source>
</evidence>
<name>A0A858SMR9_9RHOB</name>
<dbReference type="AlphaFoldDB" id="A0A858SMR9"/>
<gene>
    <name evidence="1" type="ORF">G3256_00715</name>
</gene>
<protein>
    <recommendedName>
        <fullName evidence="3">Lipopolysaccharide export system protein LptC</fullName>
    </recommendedName>
</protein>
<organism evidence="1 2">
    <name type="scientific">Roseobacter ponti</name>
    <dbReference type="NCBI Taxonomy" id="1891787"/>
    <lineage>
        <taxon>Bacteria</taxon>
        <taxon>Pseudomonadati</taxon>
        <taxon>Pseudomonadota</taxon>
        <taxon>Alphaproteobacteria</taxon>
        <taxon>Rhodobacterales</taxon>
        <taxon>Roseobacteraceae</taxon>
        <taxon>Roseobacter</taxon>
    </lineage>
</organism>
<dbReference type="RefSeq" id="WP_169639016.1">
    <property type="nucleotide sequence ID" value="NZ_CP048788.1"/>
</dbReference>
<reference evidence="1 2" key="1">
    <citation type="submission" date="2020-02" db="EMBL/GenBank/DDBJ databases">
        <title>Genome sequence of Roseobacter ponti.</title>
        <authorList>
            <person name="Hollensteiner J."/>
            <person name="Schneider D."/>
            <person name="Poehlein A."/>
            <person name="Daniel R."/>
        </authorList>
    </citation>
    <scope>NUCLEOTIDE SEQUENCE [LARGE SCALE GENOMIC DNA]</scope>
    <source>
        <strain evidence="1 2">DSM 106830</strain>
    </source>
</reference>